<feature type="transmembrane region" description="Helical" evidence="9">
    <location>
        <begin position="288"/>
        <end position="307"/>
    </location>
</feature>
<keyword evidence="8 9" id="KW-0472">Membrane</keyword>
<feature type="transmembrane region" description="Helical" evidence="9">
    <location>
        <begin position="361"/>
        <end position="385"/>
    </location>
</feature>
<dbReference type="NCBIfam" id="TIGR01129">
    <property type="entry name" value="secD"/>
    <property type="match status" value="1"/>
</dbReference>
<keyword evidence="7 9" id="KW-0811">Translocation</keyword>
<accession>A0A5C4TG67</accession>
<evidence type="ECO:0000256" key="3">
    <source>
        <dbReference type="ARBA" id="ARBA00022475"/>
    </source>
</evidence>
<feature type="transmembrane region" description="Helical" evidence="9">
    <location>
        <begin position="336"/>
        <end position="355"/>
    </location>
</feature>
<dbReference type="InterPro" id="IPR048634">
    <property type="entry name" value="SecD_SecF_C"/>
</dbReference>
<dbReference type="RefSeq" id="WP_139600922.1">
    <property type="nucleotide sequence ID" value="NZ_VDCQ01000004.1"/>
</dbReference>
<gene>
    <name evidence="9 13" type="primary">secD</name>
    <name evidence="13" type="ORF">FE784_04435</name>
</gene>
<comment type="function">
    <text evidence="9">Part of the Sec protein translocase complex. Interacts with the SecYEG preprotein conducting channel. SecDF uses the proton motive force (PMF) to complete protein translocation after the ATP-dependent function of SecA.</text>
</comment>
<evidence type="ECO:0000259" key="12">
    <source>
        <dbReference type="Pfam" id="PF22599"/>
    </source>
</evidence>
<dbReference type="PANTHER" id="PTHR30081:SF1">
    <property type="entry name" value="PROTEIN TRANSLOCASE SUBUNIT SECD"/>
    <property type="match status" value="1"/>
</dbReference>
<evidence type="ECO:0000256" key="6">
    <source>
        <dbReference type="ARBA" id="ARBA00022989"/>
    </source>
</evidence>
<evidence type="ECO:0000256" key="7">
    <source>
        <dbReference type="ARBA" id="ARBA00023010"/>
    </source>
</evidence>
<feature type="domain" description="Protein export membrane protein SecD/SecF C-terminal" evidence="10">
    <location>
        <begin position="221"/>
        <end position="386"/>
    </location>
</feature>
<evidence type="ECO:0000313" key="13">
    <source>
        <dbReference type="EMBL" id="TNJ67636.1"/>
    </source>
</evidence>
<evidence type="ECO:0000256" key="4">
    <source>
        <dbReference type="ARBA" id="ARBA00022692"/>
    </source>
</evidence>
<evidence type="ECO:0000256" key="2">
    <source>
        <dbReference type="ARBA" id="ARBA00022448"/>
    </source>
</evidence>
<name>A0A5C4TG67_9BACL</name>
<proteinExistence type="inferred from homology"/>
<feature type="transmembrane region" description="Helical" evidence="9">
    <location>
        <begin position="239"/>
        <end position="257"/>
    </location>
</feature>
<dbReference type="AlphaFoldDB" id="A0A5C4TG67"/>
<evidence type="ECO:0000259" key="11">
    <source>
        <dbReference type="Pfam" id="PF21760"/>
    </source>
</evidence>
<comment type="subunit">
    <text evidence="9">Forms a complex with SecF. Part of the essential Sec protein translocation apparatus which comprises SecA, SecYEG and auxiliary proteins SecDF. Other proteins may also be involved.</text>
</comment>
<dbReference type="HAMAP" id="MF_01463_B">
    <property type="entry name" value="SecD_B"/>
    <property type="match status" value="1"/>
</dbReference>
<comment type="similarity">
    <text evidence="9">Belongs to the SecD/SecF family. SecD subfamily.</text>
</comment>
<dbReference type="PANTHER" id="PTHR30081">
    <property type="entry name" value="PROTEIN-EXPORT MEMBRANE PROTEIN SEC"/>
    <property type="match status" value="1"/>
</dbReference>
<keyword evidence="6 9" id="KW-1133">Transmembrane helix</keyword>
<dbReference type="Pfam" id="PF21760">
    <property type="entry name" value="SecD_1st"/>
    <property type="match status" value="1"/>
</dbReference>
<keyword evidence="4 9" id="KW-0812">Transmembrane</keyword>
<dbReference type="NCBIfam" id="TIGR00916">
    <property type="entry name" value="2A0604s01"/>
    <property type="match status" value="1"/>
</dbReference>
<dbReference type="SUPFAM" id="SSF82866">
    <property type="entry name" value="Multidrug efflux transporter AcrB transmembrane domain"/>
    <property type="match status" value="1"/>
</dbReference>
<dbReference type="InterPro" id="IPR001036">
    <property type="entry name" value="Acrflvin-R"/>
</dbReference>
<dbReference type="GO" id="GO:0006605">
    <property type="term" value="P:protein targeting"/>
    <property type="evidence" value="ECO:0007669"/>
    <property type="project" value="UniProtKB-UniRule"/>
</dbReference>
<feature type="transmembrane region" description="Helical" evidence="9">
    <location>
        <begin position="262"/>
        <end position="282"/>
    </location>
</feature>
<dbReference type="InterPro" id="IPR022813">
    <property type="entry name" value="SecD/SecF_arch_bac"/>
</dbReference>
<feature type="domain" description="SecDF P1 head subdomain" evidence="12">
    <location>
        <begin position="133"/>
        <end position="215"/>
    </location>
</feature>
<dbReference type="GO" id="GO:0043952">
    <property type="term" value="P:protein transport by the Sec complex"/>
    <property type="evidence" value="ECO:0007669"/>
    <property type="project" value="UniProtKB-UniRule"/>
</dbReference>
<dbReference type="Gene3D" id="3.30.70.3220">
    <property type="match status" value="1"/>
</dbReference>
<organism evidence="13 14">
    <name type="scientific">Paenibacillus hemerocallicola</name>
    <dbReference type="NCBI Taxonomy" id="1172614"/>
    <lineage>
        <taxon>Bacteria</taxon>
        <taxon>Bacillati</taxon>
        <taxon>Bacillota</taxon>
        <taxon>Bacilli</taxon>
        <taxon>Bacillales</taxon>
        <taxon>Paenibacillaceae</taxon>
        <taxon>Paenibacillus</taxon>
    </lineage>
</organism>
<dbReference type="GO" id="GO:0015450">
    <property type="term" value="F:protein-transporting ATPase activity"/>
    <property type="evidence" value="ECO:0007669"/>
    <property type="project" value="InterPro"/>
</dbReference>
<dbReference type="InterPro" id="IPR048631">
    <property type="entry name" value="SecD_1st"/>
</dbReference>
<dbReference type="GO" id="GO:0005886">
    <property type="term" value="C:plasma membrane"/>
    <property type="evidence" value="ECO:0007669"/>
    <property type="project" value="UniProtKB-SubCell"/>
</dbReference>
<comment type="caution">
    <text evidence="13">The sequence shown here is derived from an EMBL/GenBank/DDBJ whole genome shotgun (WGS) entry which is preliminary data.</text>
</comment>
<sequence length="410" mass="44867">MNIKRLAAFLLIVVVLLGVVAWTSPGLLPKVRLGLDLKGGFEILYVAEPIEAGKEVTRDSLIQTAQSLEKRANSSGVAEPDVTTEGTNRIRVKLAGVENQEQVRELLRKPAELSFRGPDGKKEMVGSDFVEGAAKVGFDQANRPLIQIEVKDKDKFADVTRRLLQQPLAIYLDEEQLSAPIVQSVLTDGKATITGNYTYEEATELKDIINLGALPLKLTEKYTQSIGATLGQQSLEQTVKAGIIGSVLILLFMIAFYRIPGIVAAITLIAYTWLVLVVFYLMNATLTLPGIAALILGIGMAVDANIIKFERIKEEIRSGKSLLSSLRSGSKHSIRTIMDANITNIISCGVLYAIGNGAIRGFALTMIVSILISMLTNILFSKFLIDLLIRSNLFKRPTYYGVKEADIREL</sequence>
<reference evidence="13 14" key="1">
    <citation type="submission" date="2019-05" db="EMBL/GenBank/DDBJ databases">
        <title>We sequenced the genome of Paenibacillus hemerocallicola KCTC 33185 for further insight into its adaptation and study the phylogeny of Paenibacillus.</title>
        <authorList>
            <person name="Narsing Rao M.P."/>
        </authorList>
    </citation>
    <scope>NUCLEOTIDE SEQUENCE [LARGE SCALE GENOMIC DNA]</scope>
    <source>
        <strain evidence="13 14">KCTC 33185</strain>
    </source>
</reference>
<evidence type="ECO:0000256" key="5">
    <source>
        <dbReference type="ARBA" id="ARBA00022927"/>
    </source>
</evidence>
<dbReference type="GO" id="GO:0065002">
    <property type="term" value="P:intracellular protein transmembrane transport"/>
    <property type="evidence" value="ECO:0007669"/>
    <property type="project" value="UniProtKB-UniRule"/>
</dbReference>
<evidence type="ECO:0000256" key="8">
    <source>
        <dbReference type="ARBA" id="ARBA00023136"/>
    </source>
</evidence>
<comment type="caution">
    <text evidence="9">Lacks conserved residue(s) required for the propagation of feature annotation.</text>
</comment>
<keyword evidence="3 9" id="KW-1003">Cell membrane</keyword>
<dbReference type="Pfam" id="PF22599">
    <property type="entry name" value="SecDF_P1_head"/>
    <property type="match status" value="1"/>
</dbReference>
<dbReference type="Gene3D" id="1.20.1640.10">
    <property type="entry name" value="Multidrug efflux transporter AcrB transmembrane domain"/>
    <property type="match status" value="1"/>
</dbReference>
<dbReference type="OrthoDB" id="9805019at2"/>
<dbReference type="InterPro" id="IPR054384">
    <property type="entry name" value="SecDF_P1_head"/>
</dbReference>
<dbReference type="Proteomes" id="UP000307943">
    <property type="component" value="Unassembled WGS sequence"/>
</dbReference>
<comment type="subcellular location">
    <subcellularLocation>
        <location evidence="1 9">Cell membrane</location>
        <topology evidence="1 9">Multi-pass membrane protein</topology>
    </subcellularLocation>
</comment>
<keyword evidence="2 9" id="KW-0813">Transport</keyword>
<evidence type="ECO:0000256" key="1">
    <source>
        <dbReference type="ARBA" id="ARBA00004651"/>
    </source>
</evidence>
<dbReference type="InterPro" id="IPR055344">
    <property type="entry name" value="SecD_SecF_C_bact"/>
</dbReference>
<dbReference type="PRINTS" id="PR00702">
    <property type="entry name" value="ACRIFLAVINRP"/>
</dbReference>
<keyword evidence="5 9" id="KW-0653">Protein transport</keyword>
<dbReference type="EMBL" id="VDCQ01000004">
    <property type="protein sequence ID" value="TNJ67636.1"/>
    <property type="molecule type" value="Genomic_DNA"/>
</dbReference>
<dbReference type="FunFam" id="1.20.1640.10:FF:000004">
    <property type="entry name" value="Protein translocase subunit SecD"/>
    <property type="match status" value="1"/>
</dbReference>
<dbReference type="Pfam" id="PF02355">
    <property type="entry name" value="SecD_SecF_C"/>
    <property type="match status" value="1"/>
</dbReference>
<evidence type="ECO:0000313" key="14">
    <source>
        <dbReference type="Proteomes" id="UP000307943"/>
    </source>
</evidence>
<dbReference type="InterPro" id="IPR005791">
    <property type="entry name" value="SecD"/>
</dbReference>
<evidence type="ECO:0000256" key="9">
    <source>
        <dbReference type="HAMAP-Rule" id="MF_01463"/>
    </source>
</evidence>
<feature type="domain" description="Protein translocase subunit SecDF P1" evidence="11">
    <location>
        <begin position="63"/>
        <end position="119"/>
    </location>
</feature>
<evidence type="ECO:0000259" key="10">
    <source>
        <dbReference type="Pfam" id="PF02355"/>
    </source>
</evidence>
<keyword evidence="14" id="KW-1185">Reference proteome</keyword>
<protein>
    <recommendedName>
        <fullName evidence="9">Protein translocase subunit SecD</fullName>
    </recommendedName>
</protein>